<evidence type="ECO:0000313" key="2">
    <source>
        <dbReference type="Proteomes" id="UP001152484"/>
    </source>
</evidence>
<evidence type="ECO:0000313" key="1">
    <source>
        <dbReference type="EMBL" id="CAH9112691.1"/>
    </source>
</evidence>
<sequence>MNDFVNVPGKRSRVCEISNSSQPPTARDNKFGTLKRAKSFKPSSATSRTPLSNVTNASTAACSVSYVLSGRFGCNNFLNDFCCDNEDVNASHYNVSMDIAHSGTHCDAPEIMPNDVIASQDKADVHIVMLLRLCRMM</sequence>
<dbReference type="EMBL" id="CAMAPE010000060">
    <property type="protein sequence ID" value="CAH9112691.1"/>
    <property type="molecule type" value="Genomic_DNA"/>
</dbReference>
<reference evidence="1" key="1">
    <citation type="submission" date="2022-07" db="EMBL/GenBank/DDBJ databases">
        <authorList>
            <person name="Macas J."/>
            <person name="Novak P."/>
            <person name="Neumann P."/>
        </authorList>
    </citation>
    <scope>NUCLEOTIDE SEQUENCE</scope>
</reference>
<proteinExistence type="predicted"/>
<keyword evidence="2" id="KW-1185">Reference proteome</keyword>
<organism evidence="1 2">
    <name type="scientific">Cuscuta europaea</name>
    <name type="common">European dodder</name>
    <dbReference type="NCBI Taxonomy" id="41803"/>
    <lineage>
        <taxon>Eukaryota</taxon>
        <taxon>Viridiplantae</taxon>
        <taxon>Streptophyta</taxon>
        <taxon>Embryophyta</taxon>
        <taxon>Tracheophyta</taxon>
        <taxon>Spermatophyta</taxon>
        <taxon>Magnoliopsida</taxon>
        <taxon>eudicotyledons</taxon>
        <taxon>Gunneridae</taxon>
        <taxon>Pentapetalae</taxon>
        <taxon>asterids</taxon>
        <taxon>lamiids</taxon>
        <taxon>Solanales</taxon>
        <taxon>Convolvulaceae</taxon>
        <taxon>Cuscuteae</taxon>
        <taxon>Cuscuta</taxon>
        <taxon>Cuscuta subgen. Cuscuta</taxon>
    </lineage>
</organism>
<accession>A0A9P0ZSG2</accession>
<name>A0A9P0ZSG2_CUSEU</name>
<comment type="caution">
    <text evidence="1">The sequence shown here is derived from an EMBL/GenBank/DDBJ whole genome shotgun (WGS) entry which is preliminary data.</text>
</comment>
<gene>
    <name evidence="1" type="ORF">CEURO_LOCUS19700</name>
</gene>
<dbReference type="Proteomes" id="UP001152484">
    <property type="component" value="Unassembled WGS sequence"/>
</dbReference>
<dbReference type="AlphaFoldDB" id="A0A9P0ZSG2"/>
<protein>
    <submittedName>
        <fullName evidence="1">Uncharacterized protein</fullName>
    </submittedName>
</protein>